<name>A0ABY6J2W9_9BACT</name>
<dbReference type="SUPFAM" id="SSF53474">
    <property type="entry name" value="alpha/beta-Hydrolases"/>
    <property type="match status" value="1"/>
</dbReference>
<dbReference type="Gene3D" id="3.40.50.1820">
    <property type="entry name" value="alpha/beta hydrolase"/>
    <property type="match status" value="1"/>
</dbReference>
<dbReference type="Pfam" id="PF01738">
    <property type="entry name" value="DLH"/>
    <property type="match status" value="1"/>
</dbReference>
<protein>
    <submittedName>
        <fullName evidence="2">Dienelactone hydrolase family protein</fullName>
    </submittedName>
</protein>
<dbReference type="GO" id="GO:0016787">
    <property type="term" value="F:hydrolase activity"/>
    <property type="evidence" value="ECO:0007669"/>
    <property type="project" value="UniProtKB-KW"/>
</dbReference>
<keyword evidence="2" id="KW-0378">Hydrolase</keyword>
<dbReference type="Proteomes" id="UP001162741">
    <property type="component" value="Chromosome"/>
</dbReference>
<gene>
    <name evidence="2" type="ORF">MKQ68_02740</name>
</gene>
<keyword evidence="3" id="KW-1185">Reference proteome</keyword>
<evidence type="ECO:0000313" key="3">
    <source>
        <dbReference type="Proteomes" id="UP001162741"/>
    </source>
</evidence>
<evidence type="ECO:0000313" key="2">
    <source>
        <dbReference type="EMBL" id="UYQ94009.1"/>
    </source>
</evidence>
<dbReference type="RefSeq" id="WP_244845283.1">
    <property type="nucleotide sequence ID" value="NZ_CP107006.1"/>
</dbReference>
<dbReference type="InterPro" id="IPR051049">
    <property type="entry name" value="Dienelactone_hydrolase-like"/>
</dbReference>
<sequence>MDQKIINLFDEYTHKPLKREDFLRRLAQITGSVAAAMTILPLLEANYAHAATVPDTFKGITAEDITYPGDNVTMKGYLVKPDNLKAGEKRGAVIVIHENRGLNPHIRDVARRVAAAGYIALAPDALSPFGGTPANEDEARGLFGKLDAKQNLNSFIKGFDYLKALPESNGKTAAVGFCWGGALTNQLAVNDPTLDAGAAFYGMQPAAADVPKIKARLQLHYGEKDERVNAGIAAYEEALKAANINYEVFIYGGAQHAFHNDTAGPRYDKASAEKAWARTLQLFKETIF</sequence>
<proteinExistence type="predicted"/>
<feature type="domain" description="Dienelactone hydrolase" evidence="1">
    <location>
        <begin position="74"/>
        <end position="285"/>
    </location>
</feature>
<dbReference type="EMBL" id="CP107006">
    <property type="protein sequence ID" value="UYQ94009.1"/>
    <property type="molecule type" value="Genomic_DNA"/>
</dbReference>
<dbReference type="InterPro" id="IPR002925">
    <property type="entry name" value="Dienelactn_hydro"/>
</dbReference>
<reference evidence="2" key="1">
    <citation type="submission" date="2022-10" db="EMBL/GenBank/DDBJ databases">
        <title>Chitinophaga sp. nov., isolated from soil.</title>
        <authorList>
            <person name="Jeon C.O."/>
        </authorList>
    </citation>
    <scope>NUCLEOTIDE SEQUENCE</scope>
    <source>
        <strain evidence="2">R8</strain>
    </source>
</reference>
<accession>A0ABY6J2W9</accession>
<evidence type="ECO:0000259" key="1">
    <source>
        <dbReference type="Pfam" id="PF01738"/>
    </source>
</evidence>
<dbReference type="PANTHER" id="PTHR46623">
    <property type="entry name" value="CARBOXYMETHYLENEBUTENOLIDASE-RELATED"/>
    <property type="match status" value="1"/>
</dbReference>
<dbReference type="PANTHER" id="PTHR46623:SF6">
    <property type="entry name" value="ALPHA_BETA-HYDROLASES SUPERFAMILY PROTEIN"/>
    <property type="match status" value="1"/>
</dbReference>
<organism evidence="2 3">
    <name type="scientific">Chitinophaga horti</name>
    <dbReference type="NCBI Taxonomy" id="2920382"/>
    <lineage>
        <taxon>Bacteria</taxon>
        <taxon>Pseudomonadati</taxon>
        <taxon>Bacteroidota</taxon>
        <taxon>Chitinophagia</taxon>
        <taxon>Chitinophagales</taxon>
        <taxon>Chitinophagaceae</taxon>
        <taxon>Chitinophaga</taxon>
    </lineage>
</organism>
<dbReference type="InterPro" id="IPR029058">
    <property type="entry name" value="AB_hydrolase_fold"/>
</dbReference>